<keyword evidence="3" id="KW-1185">Reference proteome</keyword>
<protein>
    <submittedName>
        <fullName evidence="2">Uncharacterized protein</fullName>
    </submittedName>
</protein>
<reference evidence="2 3" key="1">
    <citation type="submission" date="2019-05" db="EMBL/GenBank/DDBJ databases">
        <title>Another draft genome of Portunus trituberculatus and its Hox gene families provides insights of decapod evolution.</title>
        <authorList>
            <person name="Jeong J.-H."/>
            <person name="Song I."/>
            <person name="Kim S."/>
            <person name="Choi T."/>
            <person name="Kim D."/>
            <person name="Ryu S."/>
            <person name="Kim W."/>
        </authorList>
    </citation>
    <scope>NUCLEOTIDE SEQUENCE [LARGE SCALE GENOMIC DNA]</scope>
    <source>
        <tissue evidence="2">Muscle</tissue>
    </source>
</reference>
<dbReference type="Proteomes" id="UP000324222">
    <property type="component" value="Unassembled WGS sequence"/>
</dbReference>
<comment type="caution">
    <text evidence="2">The sequence shown here is derived from an EMBL/GenBank/DDBJ whole genome shotgun (WGS) entry which is preliminary data.</text>
</comment>
<gene>
    <name evidence="2" type="ORF">E2C01_032079</name>
</gene>
<evidence type="ECO:0000313" key="2">
    <source>
        <dbReference type="EMBL" id="MPC38571.1"/>
    </source>
</evidence>
<dbReference type="AlphaFoldDB" id="A0A5B7EV41"/>
<dbReference type="EMBL" id="VSRR010004107">
    <property type="protein sequence ID" value="MPC38571.1"/>
    <property type="molecule type" value="Genomic_DNA"/>
</dbReference>
<evidence type="ECO:0000313" key="3">
    <source>
        <dbReference type="Proteomes" id="UP000324222"/>
    </source>
</evidence>
<name>A0A5B7EV41_PORTR</name>
<sequence length="87" mass="9611">MEFRTSPTGAGPQVLPPPLKRRAAPGRRCSFIKNKLRLLEVRRAASRVTHPQAPLAAQCHRPAGLRFVYVGKSFVPDTVKSHVLVSK</sequence>
<feature type="region of interest" description="Disordered" evidence="1">
    <location>
        <begin position="1"/>
        <end position="23"/>
    </location>
</feature>
<organism evidence="2 3">
    <name type="scientific">Portunus trituberculatus</name>
    <name type="common">Swimming crab</name>
    <name type="synonym">Neptunus trituberculatus</name>
    <dbReference type="NCBI Taxonomy" id="210409"/>
    <lineage>
        <taxon>Eukaryota</taxon>
        <taxon>Metazoa</taxon>
        <taxon>Ecdysozoa</taxon>
        <taxon>Arthropoda</taxon>
        <taxon>Crustacea</taxon>
        <taxon>Multicrustacea</taxon>
        <taxon>Malacostraca</taxon>
        <taxon>Eumalacostraca</taxon>
        <taxon>Eucarida</taxon>
        <taxon>Decapoda</taxon>
        <taxon>Pleocyemata</taxon>
        <taxon>Brachyura</taxon>
        <taxon>Eubrachyura</taxon>
        <taxon>Portunoidea</taxon>
        <taxon>Portunidae</taxon>
        <taxon>Portuninae</taxon>
        <taxon>Portunus</taxon>
    </lineage>
</organism>
<proteinExistence type="predicted"/>
<accession>A0A5B7EV41</accession>
<evidence type="ECO:0000256" key="1">
    <source>
        <dbReference type="SAM" id="MobiDB-lite"/>
    </source>
</evidence>